<dbReference type="InterPro" id="IPR018961">
    <property type="entry name" value="DnaJ_homolog_subfam-C_membr-28"/>
</dbReference>
<accession>A0ABY8X8U1</accession>
<dbReference type="InterPro" id="IPR052573">
    <property type="entry name" value="DnaJ_C_subfamily_28"/>
</dbReference>
<dbReference type="Proteomes" id="UP001236415">
    <property type="component" value="Chromosome"/>
</dbReference>
<gene>
    <name evidence="2" type="ORF">QPK24_09560</name>
</gene>
<name>A0ABY8X8U1_9BACL</name>
<feature type="domain" description="DnaJ homologue subfamily C member 28 conserved" evidence="1">
    <location>
        <begin position="7"/>
        <end position="73"/>
    </location>
</feature>
<protein>
    <submittedName>
        <fullName evidence="2">DUF1992 domain-containing protein</fullName>
    </submittedName>
</protein>
<keyword evidence="3" id="KW-1185">Reference proteome</keyword>
<proteinExistence type="predicted"/>
<dbReference type="PANTHER" id="PTHR39158:SF1">
    <property type="entry name" value="DNAJ HOMOLOG SUBFAMILY C MEMBER 28"/>
    <property type="match status" value="1"/>
</dbReference>
<dbReference type="RefSeq" id="WP_285748186.1">
    <property type="nucleotide sequence ID" value="NZ_CP127162.1"/>
</dbReference>
<reference evidence="2 3" key="1">
    <citation type="submission" date="2023-06" db="EMBL/GenBank/DDBJ databases">
        <title>Paenibacillus polygonum sp. nov., an endophytic bacterium, isolated from Polygonum lapathifolium L. in Nanji Wetland National Nature Reserve, South of Poyang Lake, Jiangxi Province, China.</title>
        <authorList>
            <person name="Yu Z."/>
        </authorList>
    </citation>
    <scope>NUCLEOTIDE SEQUENCE [LARGE SCALE GENOMIC DNA]</scope>
    <source>
        <strain evidence="2 3">C31</strain>
    </source>
</reference>
<organism evidence="2 3">
    <name type="scientific">Paenibacillus polygoni</name>
    <dbReference type="NCBI Taxonomy" id="3050112"/>
    <lineage>
        <taxon>Bacteria</taxon>
        <taxon>Bacillati</taxon>
        <taxon>Bacillota</taxon>
        <taxon>Bacilli</taxon>
        <taxon>Bacillales</taxon>
        <taxon>Paenibacillaceae</taxon>
        <taxon>Paenibacillus</taxon>
    </lineage>
</organism>
<sequence length="124" mass="14141">MGWIERMAEQKIAEAMERGELDDLPGMGKPLEVEDLSHVPEDLRASYKILKNAGVLPEELLVQQDTIALQHLIKACTNGSELVILQKKLTEQQLRVRLLLEQRGIYQNPAFAMYESKIRAKLED</sequence>
<dbReference type="EMBL" id="CP127162">
    <property type="protein sequence ID" value="WIV20896.1"/>
    <property type="molecule type" value="Genomic_DNA"/>
</dbReference>
<evidence type="ECO:0000313" key="2">
    <source>
        <dbReference type="EMBL" id="WIV20896.1"/>
    </source>
</evidence>
<evidence type="ECO:0000259" key="1">
    <source>
        <dbReference type="Pfam" id="PF09350"/>
    </source>
</evidence>
<dbReference type="Pfam" id="PF09350">
    <property type="entry name" value="DJC28_CD"/>
    <property type="match status" value="1"/>
</dbReference>
<dbReference type="PANTHER" id="PTHR39158">
    <property type="entry name" value="OS08G0560600 PROTEIN"/>
    <property type="match status" value="1"/>
</dbReference>
<evidence type="ECO:0000313" key="3">
    <source>
        <dbReference type="Proteomes" id="UP001236415"/>
    </source>
</evidence>